<proteinExistence type="predicted"/>
<sequence>METLLNPATLFTYKVRGEVILASWHNDLRAESVEFFDSIKHLIQFATEHNLKKIFIDSGKPAGGILTEDVMLLVQKSIVKIEVDKIALLESSDFHWDNNLFQFLQYLKSYLQLYFEVRLFNSKDAALQWLGAI</sequence>
<comment type="caution">
    <text evidence="1">The sequence shown here is derived from an EMBL/GenBank/DDBJ whole genome shotgun (WGS) entry which is preliminary data.</text>
</comment>
<dbReference type="RefSeq" id="WP_378018654.1">
    <property type="nucleotide sequence ID" value="NZ_JBHSKT010000014.1"/>
</dbReference>
<evidence type="ECO:0000313" key="1">
    <source>
        <dbReference type="EMBL" id="MFC5272294.1"/>
    </source>
</evidence>
<evidence type="ECO:0008006" key="3">
    <source>
        <dbReference type="Google" id="ProtNLM"/>
    </source>
</evidence>
<protein>
    <recommendedName>
        <fullName evidence="3">STAS/SEC14 domain-containing protein</fullName>
    </recommendedName>
</protein>
<name>A0ABW0EHG0_9BACT</name>
<accession>A0ABW0EHG0</accession>
<evidence type="ECO:0000313" key="2">
    <source>
        <dbReference type="Proteomes" id="UP001596161"/>
    </source>
</evidence>
<gene>
    <name evidence="1" type="ORF">ACFPIB_16890</name>
</gene>
<reference evidence="2" key="1">
    <citation type="journal article" date="2019" name="Int. J. Syst. Evol. Microbiol.">
        <title>The Global Catalogue of Microorganisms (GCM) 10K type strain sequencing project: providing services to taxonomists for standard genome sequencing and annotation.</title>
        <authorList>
            <consortium name="The Broad Institute Genomics Platform"/>
            <consortium name="The Broad Institute Genome Sequencing Center for Infectious Disease"/>
            <person name="Wu L."/>
            <person name="Ma J."/>
        </authorList>
    </citation>
    <scope>NUCLEOTIDE SEQUENCE [LARGE SCALE GENOMIC DNA]</scope>
    <source>
        <strain evidence="2">KACC 12602</strain>
    </source>
</reference>
<keyword evidence="2" id="KW-1185">Reference proteome</keyword>
<organism evidence="1 2">
    <name type="scientific">Adhaeribacter terreus</name>
    <dbReference type="NCBI Taxonomy" id="529703"/>
    <lineage>
        <taxon>Bacteria</taxon>
        <taxon>Pseudomonadati</taxon>
        <taxon>Bacteroidota</taxon>
        <taxon>Cytophagia</taxon>
        <taxon>Cytophagales</taxon>
        <taxon>Hymenobacteraceae</taxon>
        <taxon>Adhaeribacter</taxon>
    </lineage>
</organism>
<dbReference type="EMBL" id="JBHSKT010000014">
    <property type="protein sequence ID" value="MFC5272294.1"/>
    <property type="molecule type" value="Genomic_DNA"/>
</dbReference>
<dbReference type="Proteomes" id="UP001596161">
    <property type="component" value="Unassembled WGS sequence"/>
</dbReference>